<reference evidence="1" key="1">
    <citation type="submission" date="2022-08" db="EMBL/GenBank/DDBJ databases">
        <authorList>
            <consortium name="DOE Joint Genome Institute"/>
            <person name="Min B."/>
            <person name="Riley R."/>
            <person name="Sierra-Patev S."/>
            <person name="Naranjo-Ortiz M."/>
            <person name="Looney B."/>
            <person name="Konkel Z."/>
            <person name="Slot J.C."/>
            <person name="Sakamoto Y."/>
            <person name="Steenwyk J.L."/>
            <person name="Rokas A."/>
            <person name="Carro J."/>
            <person name="Camarero S."/>
            <person name="Ferreira P."/>
            <person name="Molpeceres G."/>
            <person name="Ruiz-Duenas F.J."/>
            <person name="Serrano A."/>
            <person name="Henrissat B."/>
            <person name="Drula E."/>
            <person name="Hughes K.W."/>
            <person name="Mata J.L."/>
            <person name="Ishikawa N.K."/>
            <person name="Vargas-Isla R."/>
            <person name="Ushijima S."/>
            <person name="Smith C.A."/>
            <person name="Ahrendt S."/>
            <person name="Andreopoulos W."/>
            <person name="He G."/>
            <person name="Labutti K."/>
            <person name="Lipzen A."/>
            <person name="Ng V."/>
            <person name="Sandor L."/>
            <person name="Barry K."/>
            <person name="Martinez A.T."/>
            <person name="Xiao Y."/>
            <person name="Gibbons J.G."/>
            <person name="Terashima K."/>
            <person name="Hibbett D.S."/>
            <person name="Grigoriev I.V."/>
        </authorList>
    </citation>
    <scope>NUCLEOTIDE SEQUENCE</scope>
    <source>
        <strain evidence="1">TFB9207</strain>
    </source>
</reference>
<evidence type="ECO:0000313" key="2">
    <source>
        <dbReference type="Proteomes" id="UP001163846"/>
    </source>
</evidence>
<accession>A0AA38NV95</accession>
<sequence>WGSRIAVPSSEIVLNVSIKDFSIEGKYIIGQSIYFVNLPIPAIKSILSRSSITQIVIIGLTLFGQRQQTSSLILFPNHN</sequence>
<proteinExistence type="predicted"/>
<gene>
    <name evidence="1" type="ORF">F5878DRAFT_549825</name>
</gene>
<organism evidence="1 2">
    <name type="scientific">Lentinula raphanica</name>
    <dbReference type="NCBI Taxonomy" id="153919"/>
    <lineage>
        <taxon>Eukaryota</taxon>
        <taxon>Fungi</taxon>
        <taxon>Dikarya</taxon>
        <taxon>Basidiomycota</taxon>
        <taxon>Agaricomycotina</taxon>
        <taxon>Agaricomycetes</taxon>
        <taxon>Agaricomycetidae</taxon>
        <taxon>Agaricales</taxon>
        <taxon>Marasmiineae</taxon>
        <taxon>Omphalotaceae</taxon>
        <taxon>Lentinula</taxon>
    </lineage>
</organism>
<evidence type="ECO:0000313" key="1">
    <source>
        <dbReference type="EMBL" id="KAJ3831201.1"/>
    </source>
</evidence>
<comment type="caution">
    <text evidence="1">The sequence shown here is derived from an EMBL/GenBank/DDBJ whole genome shotgun (WGS) entry which is preliminary data.</text>
</comment>
<feature type="non-terminal residue" evidence="1">
    <location>
        <position position="1"/>
    </location>
</feature>
<dbReference type="EMBL" id="MU807694">
    <property type="protein sequence ID" value="KAJ3831201.1"/>
    <property type="molecule type" value="Genomic_DNA"/>
</dbReference>
<name>A0AA38NV95_9AGAR</name>
<protein>
    <submittedName>
        <fullName evidence="1">Uncharacterized protein</fullName>
    </submittedName>
</protein>
<dbReference type="Proteomes" id="UP001163846">
    <property type="component" value="Unassembled WGS sequence"/>
</dbReference>
<keyword evidence="2" id="KW-1185">Reference proteome</keyword>
<dbReference type="AlphaFoldDB" id="A0AA38NV95"/>